<protein>
    <submittedName>
        <fullName evidence="2">NAD(P)-binding protein</fullName>
    </submittedName>
</protein>
<evidence type="ECO:0000313" key="3">
    <source>
        <dbReference type="Proteomes" id="UP000815325"/>
    </source>
</evidence>
<dbReference type="PANTHER" id="PTHR43157">
    <property type="entry name" value="PHOSPHATIDYLINOSITOL-GLYCAN BIOSYNTHESIS CLASS F PROTEIN-RELATED"/>
    <property type="match status" value="1"/>
</dbReference>
<comment type="caution">
    <text evidence="2">The sequence shown here is derived from an EMBL/GenBank/DDBJ whole genome shotgun (WGS) entry which is preliminary data.</text>
</comment>
<organism evidence="2 3">
    <name type="scientific">Dunaliella salina</name>
    <name type="common">Green alga</name>
    <name type="synonym">Protococcus salinus</name>
    <dbReference type="NCBI Taxonomy" id="3046"/>
    <lineage>
        <taxon>Eukaryota</taxon>
        <taxon>Viridiplantae</taxon>
        <taxon>Chlorophyta</taxon>
        <taxon>core chlorophytes</taxon>
        <taxon>Chlorophyceae</taxon>
        <taxon>CS clade</taxon>
        <taxon>Chlamydomonadales</taxon>
        <taxon>Dunaliellaceae</taxon>
        <taxon>Dunaliella</taxon>
    </lineage>
</organism>
<keyword evidence="1" id="KW-0560">Oxidoreductase</keyword>
<name>A0ABQ7G3K8_DUNSA</name>
<accession>A0ABQ7G3K8</accession>
<dbReference type="PANTHER" id="PTHR43157:SF31">
    <property type="entry name" value="PHOSPHATIDYLINOSITOL-GLYCAN BIOSYNTHESIS CLASS F PROTEIN"/>
    <property type="match status" value="1"/>
</dbReference>
<evidence type="ECO:0000256" key="1">
    <source>
        <dbReference type="ARBA" id="ARBA00023002"/>
    </source>
</evidence>
<dbReference type="InterPro" id="IPR002347">
    <property type="entry name" value="SDR_fam"/>
</dbReference>
<keyword evidence="3" id="KW-1185">Reference proteome</keyword>
<dbReference type="Proteomes" id="UP000815325">
    <property type="component" value="Unassembled WGS sequence"/>
</dbReference>
<gene>
    <name evidence="2" type="ORF">DUNSADRAFT_16424</name>
</gene>
<dbReference type="InterPro" id="IPR036291">
    <property type="entry name" value="NAD(P)-bd_dom_sf"/>
</dbReference>
<dbReference type="Gene3D" id="3.40.50.720">
    <property type="entry name" value="NAD(P)-binding Rossmann-like Domain"/>
    <property type="match status" value="1"/>
</dbReference>
<reference evidence="2" key="1">
    <citation type="submission" date="2017-08" db="EMBL/GenBank/DDBJ databases">
        <authorList>
            <person name="Polle J.E."/>
            <person name="Barry K."/>
            <person name="Cushman J."/>
            <person name="Schmutz J."/>
            <person name="Tran D."/>
            <person name="Hathwaick L.T."/>
            <person name="Yim W.C."/>
            <person name="Jenkins J."/>
            <person name="Mckie-Krisberg Z.M."/>
            <person name="Prochnik S."/>
            <person name="Lindquist E."/>
            <person name="Dockter R.B."/>
            <person name="Adam C."/>
            <person name="Molina H."/>
            <person name="Bunkerborg J."/>
            <person name="Jin E."/>
            <person name="Buchheim M."/>
            <person name="Magnuson J."/>
        </authorList>
    </citation>
    <scope>NUCLEOTIDE SEQUENCE</scope>
    <source>
        <strain evidence="2">CCAP 19/18</strain>
    </source>
</reference>
<dbReference type="EMBL" id="MU070192">
    <property type="protein sequence ID" value="KAF5829201.1"/>
    <property type="molecule type" value="Genomic_DNA"/>
</dbReference>
<sequence>MQINQGIGFEAARGLMAQGAHVVMAARDQKTCQAAAEKLREQGLRGSCTCSPLDLEDPASVRAFAASQEKELGNRKQALAVLINNGGVMGLENAAPSEGDGGLQDRHMRINHLGGFLLSNLLRPSMQPGSHIINLSSRAHYRGSLKWGEDGQLTQHPTWWFPQYCRSKLANTVSTAEMQRRWAKPYGIIATSVSPGLVQTNIFSSMPWGMSYLSQPFLRLFARSPAQGAETVVHAAVSPEYKDPEKVPLFLHDCKPMTPLAASYDERNGKLLWDWSAKMVGLNE</sequence>
<dbReference type="SUPFAM" id="SSF51735">
    <property type="entry name" value="NAD(P)-binding Rossmann-fold domains"/>
    <property type="match status" value="1"/>
</dbReference>
<dbReference type="Pfam" id="PF00106">
    <property type="entry name" value="adh_short"/>
    <property type="match status" value="1"/>
</dbReference>
<proteinExistence type="predicted"/>
<evidence type="ECO:0000313" key="2">
    <source>
        <dbReference type="EMBL" id="KAF5829201.1"/>
    </source>
</evidence>